<dbReference type="OrthoDB" id="6349953at2759"/>
<dbReference type="GO" id="GO:0000049">
    <property type="term" value="F:tRNA binding"/>
    <property type="evidence" value="ECO:0007669"/>
    <property type="project" value="UniProtKB-UniRule"/>
</dbReference>
<dbReference type="Gene3D" id="3.30.56.70">
    <property type="entry name" value="N2,N2-dimethylguanosine tRNA methyltransferase, C-terminal domain"/>
    <property type="match status" value="1"/>
</dbReference>
<dbReference type="NCBIfam" id="TIGR00308">
    <property type="entry name" value="TRM1"/>
    <property type="match status" value="1"/>
</dbReference>
<evidence type="ECO:0000256" key="6">
    <source>
        <dbReference type="ARBA" id="ARBA00022884"/>
    </source>
</evidence>
<dbReference type="STRING" id="658196.A0A397SRB4"/>
<evidence type="ECO:0000256" key="4">
    <source>
        <dbReference type="ARBA" id="ARBA00022691"/>
    </source>
</evidence>
<dbReference type="Pfam" id="PF02005">
    <property type="entry name" value="TRM"/>
    <property type="match status" value="1"/>
</dbReference>
<organism evidence="11 12">
    <name type="scientific">Glomus cerebriforme</name>
    <dbReference type="NCBI Taxonomy" id="658196"/>
    <lineage>
        <taxon>Eukaryota</taxon>
        <taxon>Fungi</taxon>
        <taxon>Fungi incertae sedis</taxon>
        <taxon>Mucoromycota</taxon>
        <taxon>Glomeromycotina</taxon>
        <taxon>Glomeromycetes</taxon>
        <taxon>Glomerales</taxon>
        <taxon>Glomeraceae</taxon>
        <taxon>Glomus</taxon>
    </lineage>
</organism>
<keyword evidence="6 9" id="KW-0694">RNA-binding</keyword>
<dbReference type="PANTHER" id="PTHR10631:SF3">
    <property type="entry name" value="TRNA (GUANINE(26)-N(2))-DIMETHYLTRANSFERASE"/>
    <property type="match status" value="1"/>
</dbReference>
<dbReference type="FunFam" id="3.40.50.150:FF:000051">
    <property type="entry name" value="tRNA (guanine(26)-N(2))-dimethyltransferase"/>
    <property type="match status" value="1"/>
</dbReference>
<protein>
    <recommendedName>
        <fullName evidence="7 9">tRNA (guanine(26)-N(2))-dimethyltransferase</fullName>
        <ecNumber evidence="7 9">2.1.1.216</ecNumber>
    </recommendedName>
</protein>
<feature type="region of interest" description="Disordered" evidence="10">
    <location>
        <begin position="472"/>
        <end position="514"/>
    </location>
</feature>
<proteinExistence type="inferred from homology"/>
<feature type="compositionally biased region" description="Basic and acidic residues" evidence="10">
    <location>
        <begin position="494"/>
        <end position="507"/>
    </location>
</feature>
<dbReference type="GO" id="GO:0002940">
    <property type="term" value="P:tRNA N2-guanine methylation"/>
    <property type="evidence" value="ECO:0007669"/>
    <property type="project" value="TreeGrafter"/>
</dbReference>
<sequence length="514" mass="57510">MSSNIDIEKFSIITEGKASILFPKDNAVFYNKVQQFNRDMSVAAIRTWSEIFLEEREKKARKKQETGTSIAQSKTSSFTILEALAASGLRSIRYAKEVPNIDYIVANDLDADAVSSINQNVEYNGLSKALVRANQDDACSFMYRHLAYHNRFDVIDIDPYGTAAPFLDAAVQSVQNGGLLCITCTDLAVLTGSTYPEKCYANYGSMPIKGEFCHEMALRILLHTLSTCAARYQRQIIPLVSCSIDFYIRIFVRVVISAAEVKKNCCKTSHVYVCTGCKSFYLQPLAKLKENNSFVPMVGPVVNSNCEHCGNKFHVGGPIWNSSIHDKEFVQKMLTHVKESNTDVYGTHSRMLGMLTVISEEIEVPLFHSISVLSSKLNCTNPSLKQFCSALLNKGYKVSASHAMAGSVKTDAPMNVIWDVMRSWEKLHPVKMKNITENSPARKLLAVEPSFIADFKIHKDAEPPSRKIKLVRYQQNPEKNWGPKPRASGKRKTKEVDNSEQHAKKLATDLNLPL</sequence>
<dbReference type="AlphaFoldDB" id="A0A397SRB4"/>
<keyword evidence="2 9" id="KW-0489">Methyltransferase</keyword>
<keyword evidence="4 9" id="KW-0949">S-adenosyl-L-methionine</keyword>
<dbReference type="EMBL" id="QKYT01000429">
    <property type="protein sequence ID" value="RIA85391.1"/>
    <property type="molecule type" value="Genomic_DNA"/>
</dbReference>
<reference evidence="11 12" key="1">
    <citation type="submission" date="2018-06" db="EMBL/GenBank/DDBJ databases">
        <title>Comparative genomics reveals the genomic features of Rhizophagus irregularis, R. cerebriforme, R. diaphanum and Gigaspora rosea, and their symbiotic lifestyle signature.</title>
        <authorList>
            <person name="Morin E."/>
            <person name="San Clemente H."/>
            <person name="Chen E.C.H."/>
            <person name="De La Providencia I."/>
            <person name="Hainaut M."/>
            <person name="Kuo A."/>
            <person name="Kohler A."/>
            <person name="Murat C."/>
            <person name="Tang N."/>
            <person name="Roy S."/>
            <person name="Loubradou J."/>
            <person name="Henrissat B."/>
            <person name="Grigoriev I.V."/>
            <person name="Corradi N."/>
            <person name="Roux C."/>
            <person name="Martin F.M."/>
        </authorList>
    </citation>
    <scope>NUCLEOTIDE SEQUENCE [LARGE SCALE GENOMIC DNA]</scope>
    <source>
        <strain evidence="11 12">DAOM 227022</strain>
    </source>
</reference>
<dbReference type="GO" id="GO:0160104">
    <property type="term" value="F:tRNA (guanine(26)-N2)-dimethyltransferase activity"/>
    <property type="evidence" value="ECO:0007669"/>
    <property type="project" value="UniProtKB-UniRule"/>
</dbReference>
<dbReference type="GO" id="GO:0005634">
    <property type="term" value="C:nucleus"/>
    <property type="evidence" value="ECO:0007669"/>
    <property type="project" value="TreeGrafter"/>
</dbReference>
<dbReference type="Proteomes" id="UP000265703">
    <property type="component" value="Unassembled WGS sequence"/>
</dbReference>
<evidence type="ECO:0000256" key="8">
    <source>
        <dbReference type="ARBA" id="ARBA00051897"/>
    </source>
</evidence>
<comment type="similarity">
    <text evidence="9">Belongs to the class I-like SAM-binding methyltransferase superfamily. Trm1 family.</text>
</comment>
<dbReference type="EC" id="2.1.1.216" evidence="7 9"/>
<keyword evidence="5 9" id="KW-0819">tRNA processing</keyword>
<evidence type="ECO:0000313" key="12">
    <source>
        <dbReference type="Proteomes" id="UP000265703"/>
    </source>
</evidence>
<accession>A0A397SRB4</accession>
<evidence type="ECO:0000256" key="2">
    <source>
        <dbReference type="ARBA" id="ARBA00022603"/>
    </source>
</evidence>
<evidence type="ECO:0000256" key="9">
    <source>
        <dbReference type="PROSITE-ProRule" id="PRU00958"/>
    </source>
</evidence>
<evidence type="ECO:0000313" key="11">
    <source>
        <dbReference type="EMBL" id="RIA85391.1"/>
    </source>
</evidence>
<keyword evidence="3 9" id="KW-0808">Transferase</keyword>
<dbReference type="PANTHER" id="PTHR10631">
    <property type="entry name" value="N 2 ,N 2 -DIMETHYLGUANOSINE TRNA METHYLTRANSFERASE"/>
    <property type="match status" value="1"/>
</dbReference>
<comment type="caution">
    <text evidence="11">The sequence shown here is derived from an EMBL/GenBank/DDBJ whole genome shotgun (WGS) entry which is preliminary data.</text>
</comment>
<dbReference type="Gene3D" id="3.40.50.150">
    <property type="entry name" value="Vaccinia Virus protein VP39"/>
    <property type="match status" value="1"/>
</dbReference>
<keyword evidence="1 9" id="KW-0820">tRNA-binding</keyword>
<dbReference type="InterPro" id="IPR042296">
    <property type="entry name" value="tRNA_met_Trm1_C"/>
</dbReference>
<gene>
    <name evidence="11" type="ORF">C1645_830871</name>
</gene>
<evidence type="ECO:0000256" key="5">
    <source>
        <dbReference type="ARBA" id="ARBA00022694"/>
    </source>
</evidence>
<dbReference type="InterPro" id="IPR029063">
    <property type="entry name" value="SAM-dependent_MTases_sf"/>
</dbReference>
<dbReference type="PROSITE" id="PS51626">
    <property type="entry name" value="SAM_MT_TRM1"/>
    <property type="match status" value="1"/>
</dbReference>
<comment type="catalytic activity">
    <reaction evidence="8 9">
        <text>guanosine(26) in tRNA + 2 S-adenosyl-L-methionine = N(2)-dimethylguanosine(26) in tRNA + 2 S-adenosyl-L-homocysteine + 2 H(+)</text>
        <dbReference type="Rhea" id="RHEA:43140"/>
        <dbReference type="Rhea" id="RHEA-COMP:10359"/>
        <dbReference type="Rhea" id="RHEA-COMP:10360"/>
        <dbReference type="ChEBI" id="CHEBI:15378"/>
        <dbReference type="ChEBI" id="CHEBI:57856"/>
        <dbReference type="ChEBI" id="CHEBI:59789"/>
        <dbReference type="ChEBI" id="CHEBI:74269"/>
        <dbReference type="ChEBI" id="CHEBI:74513"/>
        <dbReference type="EC" id="2.1.1.216"/>
    </reaction>
</comment>
<dbReference type="InterPro" id="IPR002905">
    <property type="entry name" value="Trm1"/>
</dbReference>
<name>A0A397SRB4_9GLOM</name>
<keyword evidence="12" id="KW-1185">Reference proteome</keyword>
<evidence type="ECO:0000256" key="1">
    <source>
        <dbReference type="ARBA" id="ARBA00022555"/>
    </source>
</evidence>
<dbReference type="SUPFAM" id="SSF53335">
    <property type="entry name" value="S-adenosyl-L-methionine-dependent methyltransferases"/>
    <property type="match status" value="1"/>
</dbReference>
<evidence type="ECO:0000256" key="3">
    <source>
        <dbReference type="ARBA" id="ARBA00022679"/>
    </source>
</evidence>
<evidence type="ECO:0000256" key="7">
    <source>
        <dbReference type="ARBA" id="ARBA00039099"/>
    </source>
</evidence>
<evidence type="ECO:0000256" key="10">
    <source>
        <dbReference type="SAM" id="MobiDB-lite"/>
    </source>
</evidence>
<dbReference type="FunFam" id="3.30.56.70:FF:000001">
    <property type="entry name" value="tRNA (guanine(26)-N(2))-dimethyltransferase"/>
    <property type="match status" value="1"/>
</dbReference>